<protein>
    <submittedName>
        <fullName evidence="1">Putative DNA-binding protein (MmcQ/YjbR family)</fullName>
    </submittedName>
</protein>
<proteinExistence type="predicted"/>
<dbReference type="InterPro" id="IPR058532">
    <property type="entry name" value="YjbR/MT2646/Rv2570-like"/>
</dbReference>
<sequence>MQIDELRDYCLAKKGVTEDFPFDEHTLVFKVMEKMFALVGLKKWEAGDCAINLKCDPEKAIELREEYPDEIYGGYHMSKKHWNTVVINGPHLTRKEIQHFINHSYELVISKLTKKQKEELNKLSQPKLI</sequence>
<name>A0A2W7HX10_9FLAO</name>
<keyword evidence="2" id="KW-1185">Reference proteome</keyword>
<comment type="caution">
    <text evidence="1">The sequence shown here is derived from an EMBL/GenBank/DDBJ whole genome shotgun (WGS) entry which is preliminary data.</text>
</comment>
<gene>
    <name evidence="1" type="ORF">LX95_02707</name>
</gene>
<dbReference type="EMBL" id="QKYV01000009">
    <property type="protein sequence ID" value="PZW37915.1"/>
    <property type="molecule type" value="Genomic_DNA"/>
</dbReference>
<dbReference type="PANTHER" id="PTHR35145:SF1">
    <property type="entry name" value="CYTOPLASMIC PROTEIN"/>
    <property type="match status" value="1"/>
</dbReference>
<reference evidence="1 2" key="1">
    <citation type="submission" date="2018-06" db="EMBL/GenBank/DDBJ databases">
        <title>Genomic Encyclopedia of Archaeal and Bacterial Type Strains, Phase II (KMG-II): from individual species to whole genera.</title>
        <authorList>
            <person name="Goeker M."/>
        </authorList>
    </citation>
    <scope>NUCLEOTIDE SEQUENCE [LARGE SCALE GENOMIC DNA]</scope>
    <source>
        <strain evidence="1 2">DSM 15361</strain>
    </source>
</reference>
<dbReference type="Gene3D" id="3.90.1150.30">
    <property type="match status" value="1"/>
</dbReference>
<dbReference type="InterPro" id="IPR007351">
    <property type="entry name" value="YjbR"/>
</dbReference>
<accession>A0A2W7HX10</accession>
<evidence type="ECO:0000313" key="1">
    <source>
        <dbReference type="EMBL" id="PZW37915.1"/>
    </source>
</evidence>
<organism evidence="1 2">
    <name type="scientific">Mesonia algae</name>
    <dbReference type="NCBI Taxonomy" id="213248"/>
    <lineage>
        <taxon>Bacteria</taxon>
        <taxon>Pseudomonadati</taxon>
        <taxon>Bacteroidota</taxon>
        <taxon>Flavobacteriia</taxon>
        <taxon>Flavobacteriales</taxon>
        <taxon>Flavobacteriaceae</taxon>
        <taxon>Mesonia</taxon>
    </lineage>
</organism>
<dbReference type="AlphaFoldDB" id="A0A2W7HX10"/>
<dbReference type="Proteomes" id="UP000249542">
    <property type="component" value="Unassembled WGS sequence"/>
</dbReference>
<dbReference type="GO" id="GO:0003677">
    <property type="term" value="F:DNA binding"/>
    <property type="evidence" value="ECO:0007669"/>
    <property type="project" value="UniProtKB-KW"/>
</dbReference>
<dbReference type="Pfam" id="PF04237">
    <property type="entry name" value="YjbR"/>
    <property type="match status" value="1"/>
</dbReference>
<dbReference type="PANTHER" id="PTHR35145">
    <property type="entry name" value="CYTOPLASMIC PROTEIN-RELATED"/>
    <property type="match status" value="1"/>
</dbReference>
<keyword evidence="1" id="KW-0238">DNA-binding</keyword>
<dbReference type="InterPro" id="IPR038056">
    <property type="entry name" value="YjbR-like_sf"/>
</dbReference>
<evidence type="ECO:0000313" key="2">
    <source>
        <dbReference type="Proteomes" id="UP000249542"/>
    </source>
</evidence>
<dbReference type="RefSeq" id="WP_111541971.1">
    <property type="nucleotide sequence ID" value="NZ_QKYV01000009.1"/>
</dbReference>
<dbReference type="SUPFAM" id="SSF142906">
    <property type="entry name" value="YjbR-like"/>
    <property type="match status" value="1"/>
</dbReference>